<dbReference type="AlphaFoldDB" id="A0AAV2HAR2"/>
<feature type="transmembrane region" description="Helical" evidence="5">
    <location>
        <begin position="12"/>
        <end position="38"/>
    </location>
</feature>
<keyword evidence="8" id="KW-1185">Reference proteome</keyword>
<evidence type="ECO:0000313" key="7">
    <source>
        <dbReference type="EMBL" id="CAL1530805.1"/>
    </source>
</evidence>
<dbReference type="Pfam" id="PF10328">
    <property type="entry name" value="7TM_GPCR_Srx"/>
    <property type="match status" value="1"/>
</dbReference>
<dbReference type="PANTHER" id="PTHR46641:SF2">
    <property type="entry name" value="FMRFAMIDE RECEPTOR"/>
    <property type="match status" value="1"/>
</dbReference>
<comment type="caution">
    <text evidence="7">The sequence shown here is derived from an EMBL/GenBank/DDBJ whole genome shotgun (WGS) entry which is preliminary data.</text>
</comment>
<comment type="subcellular location">
    <subcellularLocation>
        <location evidence="1">Membrane</location>
    </subcellularLocation>
</comment>
<dbReference type="Gene3D" id="1.20.1070.10">
    <property type="entry name" value="Rhodopsin 7-helix transmembrane proteins"/>
    <property type="match status" value="1"/>
</dbReference>
<reference evidence="7 8" key="1">
    <citation type="submission" date="2024-04" db="EMBL/GenBank/DDBJ databases">
        <authorList>
            <consortium name="Genoscope - CEA"/>
            <person name="William W."/>
        </authorList>
    </citation>
    <scope>NUCLEOTIDE SEQUENCE [LARGE SCALE GENOMIC DNA]</scope>
</reference>
<feature type="transmembrane region" description="Helical" evidence="5">
    <location>
        <begin position="141"/>
        <end position="161"/>
    </location>
</feature>
<dbReference type="EMBL" id="CAXITT010000076">
    <property type="protein sequence ID" value="CAL1530805.1"/>
    <property type="molecule type" value="Genomic_DNA"/>
</dbReference>
<evidence type="ECO:0000256" key="1">
    <source>
        <dbReference type="ARBA" id="ARBA00004370"/>
    </source>
</evidence>
<feature type="transmembrane region" description="Helical" evidence="5">
    <location>
        <begin position="50"/>
        <end position="78"/>
    </location>
</feature>
<dbReference type="InterPro" id="IPR052954">
    <property type="entry name" value="GPCR-Ligand_Int"/>
</dbReference>
<organism evidence="7 8">
    <name type="scientific">Lymnaea stagnalis</name>
    <name type="common">Great pond snail</name>
    <name type="synonym">Helix stagnalis</name>
    <dbReference type="NCBI Taxonomy" id="6523"/>
    <lineage>
        <taxon>Eukaryota</taxon>
        <taxon>Metazoa</taxon>
        <taxon>Spiralia</taxon>
        <taxon>Lophotrochozoa</taxon>
        <taxon>Mollusca</taxon>
        <taxon>Gastropoda</taxon>
        <taxon>Heterobranchia</taxon>
        <taxon>Euthyneura</taxon>
        <taxon>Panpulmonata</taxon>
        <taxon>Hygrophila</taxon>
        <taxon>Lymnaeoidea</taxon>
        <taxon>Lymnaeidae</taxon>
        <taxon>Lymnaea</taxon>
    </lineage>
</organism>
<dbReference type="PROSITE" id="PS50262">
    <property type="entry name" value="G_PROTEIN_RECEP_F1_2"/>
    <property type="match status" value="1"/>
</dbReference>
<dbReference type="PANTHER" id="PTHR46641">
    <property type="entry name" value="FMRFAMIDE RECEPTOR-RELATED"/>
    <property type="match status" value="1"/>
</dbReference>
<keyword evidence="3 5" id="KW-1133">Transmembrane helix</keyword>
<feature type="transmembrane region" description="Helical" evidence="5">
    <location>
        <begin position="98"/>
        <end position="120"/>
    </location>
</feature>
<sequence length="327" mass="36236">MESFGVITRDDYAGFLAFYSCTWTILTLFGAAGNAVNVRTFVCMGINDGFAISFLALSVLDLSYLVVALAMAVSTAFFTVELKQPHIFFSVQPYALAIYFGNFGVMLYLTIQLTTTFIAVARCMCVAKPLHFKNAFTRRRCAAVLSCLVSIPVVSYVPIWINMAIVTQFDPSTNTTRPSLWVSPSREFIKDIIWTIEDMLIPFSTEIIVLVCLIVMADGLRKSSKFRMSSLSGCSLSEYGASGGPHKLSGKELVIVQQTAVISFLYILTNTPKVASNIVSVLVPEFNLGKKYGNLYLVVISFRKLLEMCNSASNLPIYYKCNPKFRS</sequence>
<evidence type="ECO:0000256" key="5">
    <source>
        <dbReference type="SAM" id="Phobius"/>
    </source>
</evidence>
<proteinExistence type="predicted"/>
<dbReference type="Proteomes" id="UP001497497">
    <property type="component" value="Unassembled WGS sequence"/>
</dbReference>
<dbReference type="SUPFAM" id="SSF81321">
    <property type="entry name" value="Family A G protein-coupled receptor-like"/>
    <property type="match status" value="1"/>
</dbReference>
<feature type="domain" description="G-protein coupled receptors family 1 profile" evidence="6">
    <location>
        <begin position="33"/>
        <end position="318"/>
    </location>
</feature>
<dbReference type="GO" id="GO:0016020">
    <property type="term" value="C:membrane"/>
    <property type="evidence" value="ECO:0007669"/>
    <property type="project" value="UniProtKB-SubCell"/>
</dbReference>
<accession>A0AAV2HAR2</accession>
<feature type="non-terminal residue" evidence="7">
    <location>
        <position position="327"/>
    </location>
</feature>
<evidence type="ECO:0000256" key="3">
    <source>
        <dbReference type="ARBA" id="ARBA00022989"/>
    </source>
</evidence>
<evidence type="ECO:0000259" key="6">
    <source>
        <dbReference type="PROSITE" id="PS50262"/>
    </source>
</evidence>
<dbReference type="InterPro" id="IPR017452">
    <property type="entry name" value="GPCR_Rhodpsn_7TM"/>
</dbReference>
<gene>
    <name evidence="7" type="ORF">GSLYS_00004930001</name>
</gene>
<protein>
    <recommendedName>
        <fullName evidence="6">G-protein coupled receptors family 1 profile domain-containing protein</fullName>
    </recommendedName>
</protein>
<keyword evidence="4 5" id="KW-0472">Membrane</keyword>
<dbReference type="InterPro" id="IPR019430">
    <property type="entry name" value="7TM_GPCR_serpentine_rcpt_Srx"/>
</dbReference>
<evidence type="ECO:0000256" key="4">
    <source>
        <dbReference type="ARBA" id="ARBA00023136"/>
    </source>
</evidence>
<evidence type="ECO:0000256" key="2">
    <source>
        <dbReference type="ARBA" id="ARBA00022692"/>
    </source>
</evidence>
<keyword evidence="2 5" id="KW-0812">Transmembrane</keyword>
<name>A0AAV2HAR2_LYMST</name>
<feature type="transmembrane region" description="Helical" evidence="5">
    <location>
        <begin position="200"/>
        <end position="220"/>
    </location>
</feature>
<evidence type="ECO:0000313" key="8">
    <source>
        <dbReference type="Proteomes" id="UP001497497"/>
    </source>
</evidence>